<dbReference type="Proteomes" id="UP001527202">
    <property type="component" value="Unassembled WGS sequence"/>
</dbReference>
<name>A0A410WZH7_9BACL</name>
<keyword evidence="5" id="KW-1185">Reference proteome</keyword>
<evidence type="ECO:0000256" key="1">
    <source>
        <dbReference type="SAM" id="SignalP"/>
    </source>
</evidence>
<evidence type="ECO:0000313" key="2">
    <source>
        <dbReference type="EMBL" id="MCY9596829.1"/>
    </source>
</evidence>
<evidence type="ECO:0000313" key="3">
    <source>
        <dbReference type="EMBL" id="QAV19856.1"/>
    </source>
</evidence>
<reference evidence="2 5" key="2">
    <citation type="submission" date="2022-05" db="EMBL/GenBank/DDBJ databases">
        <title>Genome Sequencing of Bee-Associated Microbes.</title>
        <authorList>
            <person name="Dunlap C."/>
        </authorList>
    </citation>
    <scope>NUCLEOTIDE SEQUENCE [LARGE SCALE GENOMIC DNA]</scope>
    <source>
        <strain evidence="2 5">NRRL B-23120</strain>
    </source>
</reference>
<evidence type="ECO:0000313" key="4">
    <source>
        <dbReference type="Proteomes" id="UP000288943"/>
    </source>
</evidence>
<dbReference type="EMBL" id="JAMDMJ010000015">
    <property type="protein sequence ID" value="MCY9596829.1"/>
    <property type="molecule type" value="Genomic_DNA"/>
</dbReference>
<accession>A0A410WZH7</accession>
<feature type="chain" id="PRO_5019535761" description="PLAT domain-containing protein" evidence="1">
    <location>
        <begin position="25"/>
        <end position="121"/>
    </location>
</feature>
<dbReference type="RefSeq" id="WP_042227228.1">
    <property type="nucleotide sequence ID" value="NZ_CP026520.1"/>
</dbReference>
<dbReference type="OrthoDB" id="9872352at2"/>
<organism evidence="3 4">
    <name type="scientific">Paenibacillus chitinolyticus</name>
    <dbReference type="NCBI Taxonomy" id="79263"/>
    <lineage>
        <taxon>Bacteria</taxon>
        <taxon>Bacillati</taxon>
        <taxon>Bacillota</taxon>
        <taxon>Bacilli</taxon>
        <taxon>Bacillales</taxon>
        <taxon>Paenibacillaceae</taxon>
        <taxon>Paenibacillus</taxon>
    </lineage>
</organism>
<dbReference type="GeneID" id="95377121"/>
<dbReference type="KEGG" id="pchi:PC41400_20220"/>
<gene>
    <name evidence="2" type="ORF">M5X16_13695</name>
    <name evidence="3" type="ORF">PC41400_20220</name>
</gene>
<feature type="signal peptide" evidence="1">
    <location>
        <begin position="1"/>
        <end position="24"/>
    </location>
</feature>
<dbReference type="Proteomes" id="UP000288943">
    <property type="component" value="Chromosome"/>
</dbReference>
<proteinExistence type="predicted"/>
<evidence type="ECO:0008006" key="6">
    <source>
        <dbReference type="Google" id="ProtNLM"/>
    </source>
</evidence>
<protein>
    <recommendedName>
        <fullName evidence="6">PLAT domain-containing protein</fullName>
    </recommendedName>
</protein>
<reference evidence="3 4" key="1">
    <citation type="submission" date="2018-01" db="EMBL/GenBank/DDBJ databases">
        <title>The whole genome sequencing and assembly of Paenibacillus chitinolyticus KCCM 41400 strain.</title>
        <authorList>
            <person name="Kim J.-Y."/>
            <person name="Park M.-K."/>
            <person name="Lee Y.-J."/>
            <person name="Yi H."/>
            <person name="Bahn Y.-S."/>
            <person name="Kim J.F."/>
            <person name="Lee D.-W."/>
        </authorList>
    </citation>
    <scope>NUCLEOTIDE SEQUENCE [LARGE SCALE GENOMIC DNA]</scope>
    <source>
        <strain evidence="3 4">KCCM 41400</strain>
    </source>
</reference>
<dbReference type="EMBL" id="CP026520">
    <property type="protein sequence ID" value="QAV19856.1"/>
    <property type="molecule type" value="Genomic_DNA"/>
</dbReference>
<keyword evidence="1" id="KW-0732">Signal</keyword>
<sequence>MIKKFSAILLTGVLAMSLATSAYAANESLQVISEPGEDNTAGSISGQDKEGKFTFFTTQSGGLNYAKAAVLSSCGGAPIDLEIKGVGSITKAIKLSSSCTYKVRLWNETGGTAKAFLRNWE</sequence>
<evidence type="ECO:0000313" key="5">
    <source>
        <dbReference type="Proteomes" id="UP001527202"/>
    </source>
</evidence>
<dbReference type="AlphaFoldDB" id="A0A410WZH7"/>